<organism evidence="1 2">
    <name type="scientific">Dreissena polymorpha</name>
    <name type="common">Zebra mussel</name>
    <name type="synonym">Mytilus polymorpha</name>
    <dbReference type="NCBI Taxonomy" id="45954"/>
    <lineage>
        <taxon>Eukaryota</taxon>
        <taxon>Metazoa</taxon>
        <taxon>Spiralia</taxon>
        <taxon>Lophotrochozoa</taxon>
        <taxon>Mollusca</taxon>
        <taxon>Bivalvia</taxon>
        <taxon>Autobranchia</taxon>
        <taxon>Heteroconchia</taxon>
        <taxon>Euheterodonta</taxon>
        <taxon>Imparidentia</taxon>
        <taxon>Neoheterodontei</taxon>
        <taxon>Myida</taxon>
        <taxon>Dreissenoidea</taxon>
        <taxon>Dreissenidae</taxon>
        <taxon>Dreissena</taxon>
    </lineage>
</organism>
<keyword evidence="2" id="KW-1185">Reference proteome</keyword>
<name>A0A9D4JSF8_DREPO</name>
<reference evidence="1" key="1">
    <citation type="journal article" date="2019" name="bioRxiv">
        <title>The Genome of the Zebra Mussel, Dreissena polymorpha: A Resource for Invasive Species Research.</title>
        <authorList>
            <person name="McCartney M.A."/>
            <person name="Auch B."/>
            <person name="Kono T."/>
            <person name="Mallez S."/>
            <person name="Zhang Y."/>
            <person name="Obille A."/>
            <person name="Becker A."/>
            <person name="Abrahante J.E."/>
            <person name="Garbe J."/>
            <person name="Badalamenti J.P."/>
            <person name="Herman A."/>
            <person name="Mangelson H."/>
            <person name="Liachko I."/>
            <person name="Sullivan S."/>
            <person name="Sone E.D."/>
            <person name="Koren S."/>
            <person name="Silverstein K.A.T."/>
            <person name="Beckman K.B."/>
            <person name="Gohl D.M."/>
        </authorList>
    </citation>
    <scope>NUCLEOTIDE SEQUENCE</scope>
    <source>
        <strain evidence="1">Duluth1</strain>
        <tissue evidence="1">Whole animal</tissue>
    </source>
</reference>
<reference evidence="1" key="2">
    <citation type="submission" date="2020-11" db="EMBL/GenBank/DDBJ databases">
        <authorList>
            <person name="McCartney M.A."/>
            <person name="Auch B."/>
            <person name="Kono T."/>
            <person name="Mallez S."/>
            <person name="Becker A."/>
            <person name="Gohl D.M."/>
            <person name="Silverstein K.A.T."/>
            <person name="Koren S."/>
            <person name="Bechman K.B."/>
            <person name="Herman A."/>
            <person name="Abrahante J.E."/>
            <person name="Garbe J."/>
        </authorList>
    </citation>
    <scope>NUCLEOTIDE SEQUENCE</scope>
    <source>
        <strain evidence="1">Duluth1</strain>
        <tissue evidence="1">Whole animal</tissue>
    </source>
</reference>
<evidence type="ECO:0000313" key="1">
    <source>
        <dbReference type="EMBL" id="KAH3818422.1"/>
    </source>
</evidence>
<dbReference type="AlphaFoldDB" id="A0A9D4JSF8"/>
<evidence type="ECO:0000313" key="2">
    <source>
        <dbReference type="Proteomes" id="UP000828390"/>
    </source>
</evidence>
<dbReference type="Proteomes" id="UP000828390">
    <property type="component" value="Unassembled WGS sequence"/>
</dbReference>
<comment type="caution">
    <text evidence="1">The sequence shown here is derived from an EMBL/GenBank/DDBJ whole genome shotgun (WGS) entry which is preliminary data.</text>
</comment>
<sequence length="52" mass="6292">MDLLKTILIASLQRRQKGEFLERYVYDRSGRYEEMRNDDKETLRQSGLLWAV</sequence>
<gene>
    <name evidence="1" type="ORF">DPMN_120033</name>
</gene>
<dbReference type="EMBL" id="JAIWYP010000005">
    <property type="protein sequence ID" value="KAH3818422.1"/>
    <property type="molecule type" value="Genomic_DNA"/>
</dbReference>
<proteinExistence type="predicted"/>
<protein>
    <submittedName>
        <fullName evidence="1">Uncharacterized protein</fullName>
    </submittedName>
</protein>
<accession>A0A9D4JSF8</accession>